<proteinExistence type="predicted"/>
<reference evidence="1" key="1">
    <citation type="journal article" date="2013" name="J. Gen. Virol.">
        <title>Ultrastructural and genomic characterization of a second banchine polydnavirus confirms the existence of shared features within this ichnovirus lineage.</title>
        <authorList>
            <person name="Djoumad A."/>
            <person name="Stoltz D."/>
            <person name="Beliveau C."/>
            <person name="Boyle B."/>
            <person name="Kuhn L."/>
            <person name="Cusson M."/>
        </authorList>
    </citation>
    <scope>NUCLEOTIDE SEQUENCE</scope>
</reference>
<evidence type="ECO:0000313" key="1">
    <source>
        <dbReference type="EMBL" id="AGQ20235.1"/>
    </source>
</evidence>
<accession>S5DT50</accession>
<name>S5DT50_9VIRU</name>
<sequence>MKGSFILFPFKNLAIHDWNQSRSLCSGNIVLKYDWTDSLCIAAKSGLYDHPHVVIARSSVSMCLIIGGVLDRSIVLLFVMNNCNFEFS</sequence>
<dbReference type="EMBL" id="KC752338">
    <property type="protein sequence ID" value="AGQ20235.1"/>
    <property type="molecule type" value="Genomic_DNA"/>
</dbReference>
<organism evidence="1">
    <name type="scientific">Apophua simplicipes ichnovirus</name>
    <dbReference type="NCBI Taxonomy" id="1329648"/>
    <lineage>
        <taxon>Viruses</taxon>
        <taxon>Viruses incertae sedis</taxon>
        <taxon>Polydnaviriformidae</taxon>
        <taxon>Ichnoviriform</taxon>
    </lineage>
</organism>
<protein>
    <submittedName>
        <fullName evidence="1">AsIV-cont00132-ORF2</fullName>
    </submittedName>
</protein>